<sequence>MREIKNSNGKLVCRIDEMASIFEIVHKGYKTLIRFKPDGTAEVINSEAA</sequence>
<dbReference type="Proteomes" id="UP000298324">
    <property type="component" value="Unassembled WGS sequence"/>
</dbReference>
<keyword evidence="2" id="KW-1185">Reference proteome</keyword>
<dbReference type="EMBL" id="QFGA01000004">
    <property type="protein sequence ID" value="TEB04359.1"/>
    <property type="molecule type" value="Genomic_DNA"/>
</dbReference>
<comment type="caution">
    <text evidence="1">The sequence shown here is derived from an EMBL/GenBank/DDBJ whole genome shotgun (WGS) entry which is preliminary data.</text>
</comment>
<protein>
    <submittedName>
        <fullName evidence="1">Uncharacterized protein</fullName>
    </submittedName>
</protein>
<gene>
    <name evidence="1" type="ORF">Psch_04086</name>
</gene>
<dbReference type="RefSeq" id="WP_190259496.1">
    <property type="nucleotide sequence ID" value="NZ_QFGA01000004.1"/>
</dbReference>
<proteinExistence type="predicted"/>
<evidence type="ECO:0000313" key="2">
    <source>
        <dbReference type="Proteomes" id="UP000298324"/>
    </source>
</evidence>
<dbReference type="AlphaFoldDB" id="A0A4Y7R6L6"/>
<name>A0A4Y7R6L6_9FIRM</name>
<reference evidence="1 2" key="1">
    <citation type="journal article" date="2018" name="Environ. Microbiol.">
        <title>Novel energy conservation strategies and behaviour of Pelotomaculum schinkii driving syntrophic propionate catabolism.</title>
        <authorList>
            <person name="Hidalgo-Ahumada C.A.P."/>
            <person name="Nobu M.K."/>
            <person name="Narihiro T."/>
            <person name="Tamaki H."/>
            <person name="Liu W.T."/>
            <person name="Kamagata Y."/>
            <person name="Stams A.J.M."/>
            <person name="Imachi H."/>
            <person name="Sousa D.Z."/>
        </authorList>
    </citation>
    <scope>NUCLEOTIDE SEQUENCE [LARGE SCALE GENOMIC DNA]</scope>
    <source>
        <strain evidence="1 2">HH</strain>
    </source>
</reference>
<organism evidence="1 2">
    <name type="scientific">Pelotomaculum schinkii</name>
    <dbReference type="NCBI Taxonomy" id="78350"/>
    <lineage>
        <taxon>Bacteria</taxon>
        <taxon>Bacillati</taxon>
        <taxon>Bacillota</taxon>
        <taxon>Clostridia</taxon>
        <taxon>Eubacteriales</taxon>
        <taxon>Desulfotomaculaceae</taxon>
        <taxon>Pelotomaculum</taxon>
    </lineage>
</organism>
<evidence type="ECO:0000313" key="1">
    <source>
        <dbReference type="EMBL" id="TEB04359.1"/>
    </source>
</evidence>
<accession>A0A4Y7R6L6</accession>